<feature type="compositionally biased region" description="Basic and acidic residues" evidence="1">
    <location>
        <begin position="79"/>
        <end position="88"/>
    </location>
</feature>
<dbReference type="Pfam" id="PF22980">
    <property type="entry name" value="Myb_DNA-bind_8"/>
    <property type="match status" value="1"/>
</dbReference>
<feature type="domain" description="Myb-like DNA-binding" evidence="2">
    <location>
        <begin position="52"/>
        <end position="83"/>
    </location>
</feature>
<dbReference type="Proteomes" id="UP000235728">
    <property type="component" value="Unassembled WGS sequence"/>
</dbReference>
<reference evidence="3 4" key="1">
    <citation type="journal article" date="2016" name="Appl. Microbiol. Biotechnol.">
        <title>Characterization of T-DNA insertion mutants with decreased virulence in the entomopathogenic fungus Beauveria bassiana JEF-007.</title>
        <authorList>
            <person name="Kim S."/>
            <person name="Lee S.J."/>
            <person name="Nai Y.S."/>
            <person name="Yu J.S."/>
            <person name="Lee M.R."/>
            <person name="Yang Y.T."/>
            <person name="Kim J.S."/>
        </authorList>
    </citation>
    <scope>NUCLEOTIDE SEQUENCE [LARGE SCALE GENOMIC DNA]</scope>
    <source>
        <strain evidence="3 4">JEF-007</strain>
    </source>
</reference>
<dbReference type="InterPro" id="IPR054505">
    <property type="entry name" value="Myb_DNA-bind_8"/>
</dbReference>
<feature type="region of interest" description="Disordered" evidence="1">
    <location>
        <begin position="79"/>
        <end position="174"/>
    </location>
</feature>
<gene>
    <name evidence="3" type="ORF">BM221_007080</name>
</gene>
<protein>
    <recommendedName>
        <fullName evidence="2">Myb-like DNA-binding domain-containing protein</fullName>
    </recommendedName>
</protein>
<organism evidence="3 4">
    <name type="scientific">Beauveria bassiana</name>
    <name type="common">White muscardine disease fungus</name>
    <name type="synonym">Tritirachium shiotae</name>
    <dbReference type="NCBI Taxonomy" id="176275"/>
    <lineage>
        <taxon>Eukaryota</taxon>
        <taxon>Fungi</taxon>
        <taxon>Dikarya</taxon>
        <taxon>Ascomycota</taxon>
        <taxon>Pezizomycotina</taxon>
        <taxon>Sordariomycetes</taxon>
        <taxon>Hypocreomycetidae</taxon>
        <taxon>Hypocreales</taxon>
        <taxon>Cordycipitaceae</taxon>
        <taxon>Beauveria</taxon>
    </lineage>
</organism>
<evidence type="ECO:0000313" key="4">
    <source>
        <dbReference type="Proteomes" id="UP000235728"/>
    </source>
</evidence>
<feature type="compositionally biased region" description="Basic residues" evidence="1">
    <location>
        <begin position="131"/>
        <end position="143"/>
    </location>
</feature>
<dbReference type="OMA" id="EFCNTGA"/>
<evidence type="ECO:0000256" key="1">
    <source>
        <dbReference type="SAM" id="MobiDB-lite"/>
    </source>
</evidence>
<comment type="caution">
    <text evidence="3">The sequence shown here is derived from an EMBL/GenBank/DDBJ whole genome shotgun (WGS) entry which is preliminary data.</text>
</comment>
<dbReference type="AlphaFoldDB" id="A0A2N6NJE9"/>
<evidence type="ECO:0000313" key="3">
    <source>
        <dbReference type="EMBL" id="PMB67413.1"/>
    </source>
</evidence>
<accession>A0A2N6NJE9</accession>
<evidence type="ECO:0000259" key="2">
    <source>
        <dbReference type="Pfam" id="PF22980"/>
    </source>
</evidence>
<proteinExistence type="predicted"/>
<name>A0A2N6NJE9_BEABA</name>
<sequence>MATKSTKSPRIEPQQSLRFLISCIQHSNGGKVHYPNYSQVYETVYTGWSLTLEQVDFDAVAKELDIVTRAAAAKRYERLLKSSKDSDKPTNTTAGVAAPSDGDEKPAKPAKPPTTKRKALTPSASKDSPAKKVKAAPRGKKGKVKVEEKEDAEEETKADSESSLSGITSHDRIE</sequence>
<dbReference type="EMBL" id="MRVG01000007">
    <property type="protein sequence ID" value="PMB67413.1"/>
    <property type="molecule type" value="Genomic_DNA"/>
</dbReference>